<gene>
    <name evidence="2" type="ORF">S06H3_31556</name>
</gene>
<keyword evidence="1" id="KW-0812">Transmembrane</keyword>
<dbReference type="CDD" id="cd05403">
    <property type="entry name" value="NT_KNTase_like"/>
    <property type="match status" value="1"/>
</dbReference>
<feature type="non-terminal residue" evidence="2">
    <location>
        <position position="1"/>
    </location>
</feature>
<sequence>RKISNQKVIGYINDLIRFLKKKVGSDKIISVILFGSNTYLNDTSKISDCDILVILSDDISDTEINSLEKYFFELEIKHELNIKPKNFLDSVLKIIEKSTGMYVSHFVTRKSYWLTKKFAKIFRVNRIFAYMFAPRNIVIKSMISSSIILLGEDLRYIDNEITITSFGMIKSILLNLIISVFSIGFGLFYKNNLKYELEAIKWSIKASNFYLFNDTCEISKTIKRFIKLSNQNKLLISFFKRFLYLRHHPNRRSFGHFFLTPINILKIHILGLSYKKLIK</sequence>
<reference evidence="2" key="1">
    <citation type="journal article" date="2014" name="Front. Microbiol.">
        <title>High frequency of phylogenetically diverse reductive dehalogenase-homologous genes in deep subseafloor sedimentary metagenomes.</title>
        <authorList>
            <person name="Kawai M."/>
            <person name="Futagami T."/>
            <person name="Toyoda A."/>
            <person name="Takaki Y."/>
            <person name="Nishi S."/>
            <person name="Hori S."/>
            <person name="Arai W."/>
            <person name="Tsubouchi T."/>
            <person name="Morono Y."/>
            <person name="Uchiyama I."/>
            <person name="Ito T."/>
            <person name="Fujiyama A."/>
            <person name="Inagaki F."/>
            <person name="Takami H."/>
        </authorList>
    </citation>
    <scope>NUCLEOTIDE SEQUENCE</scope>
    <source>
        <strain evidence="2">Expedition CK06-06</strain>
    </source>
</reference>
<keyword evidence="1" id="KW-1133">Transmembrane helix</keyword>
<dbReference type="EMBL" id="BARV01018698">
    <property type="protein sequence ID" value="GAI22580.1"/>
    <property type="molecule type" value="Genomic_DNA"/>
</dbReference>
<proteinExistence type="predicted"/>
<organism evidence="2">
    <name type="scientific">marine sediment metagenome</name>
    <dbReference type="NCBI Taxonomy" id="412755"/>
    <lineage>
        <taxon>unclassified sequences</taxon>
        <taxon>metagenomes</taxon>
        <taxon>ecological metagenomes</taxon>
    </lineage>
</organism>
<name>X1N6W6_9ZZZZ</name>
<feature type="transmembrane region" description="Helical" evidence="1">
    <location>
        <begin position="171"/>
        <end position="189"/>
    </location>
</feature>
<dbReference type="InterPro" id="IPR043519">
    <property type="entry name" value="NT_sf"/>
</dbReference>
<dbReference type="SUPFAM" id="SSF81301">
    <property type="entry name" value="Nucleotidyltransferase"/>
    <property type="match status" value="1"/>
</dbReference>
<keyword evidence="1" id="KW-0472">Membrane</keyword>
<comment type="caution">
    <text evidence="2">The sequence shown here is derived from an EMBL/GenBank/DDBJ whole genome shotgun (WGS) entry which is preliminary data.</text>
</comment>
<feature type="transmembrane region" description="Helical" evidence="1">
    <location>
        <begin position="127"/>
        <end position="151"/>
    </location>
</feature>
<dbReference type="Gene3D" id="3.30.460.10">
    <property type="entry name" value="Beta Polymerase, domain 2"/>
    <property type="match status" value="1"/>
</dbReference>
<dbReference type="AlphaFoldDB" id="X1N6W6"/>
<accession>X1N6W6</accession>
<protein>
    <recommendedName>
        <fullName evidence="3">Polymerase nucleotidyl transferase domain-containing protein</fullName>
    </recommendedName>
</protein>
<feature type="non-terminal residue" evidence="2">
    <location>
        <position position="279"/>
    </location>
</feature>
<evidence type="ECO:0000256" key="1">
    <source>
        <dbReference type="SAM" id="Phobius"/>
    </source>
</evidence>
<evidence type="ECO:0000313" key="2">
    <source>
        <dbReference type="EMBL" id="GAI22580.1"/>
    </source>
</evidence>
<evidence type="ECO:0008006" key="3">
    <source>
        <dbReference type="Google" id="ProtNLM"/>
    </source>
</evidence>